<dbReference type="SUPFAM" id="SSF50814">
    <property type="entry name" value="Lipocalins"/>
    <property type="match status" value="1"/>
</dbReference>
<dbReference type="EMBL" id="JACGWL010000851">
    <property type="protein sequence ID" value="KAK4381585.1"/>
    <property type="molecule type" value="Genomic_DNA"/>
</dbReference>
<dbReference type="InterPro" id="IPR010788">
    <property type="entry name" value="VDE_dom"/>
</dbReference>
<dbReference type="GO" id="GO:0010028">
    <property type="term" value="P:xanthophyll cycle"/>
    <property type="evidence" value="ECO:0007669"/>
    <property type="project" value="InterPro"/>
</dbReference>
<organism evidence="3 4">
    <name type="scientific">Sesamum angolense</name>
    <dbReference type="NCBI Taxonomy" id="2727404"/>
    <lineage>
        <taxon>Eukaryota</taxon>
        <taxon>Viridiplantae</taxon>
        <taxon>Streptophyta</taxon>
        <taxon>Embryophyta</taxon>
        <taxon>Tracheophyta</taxon>
        <taxon>Spermatophyta</taxon>
        <taxon>Magnoliopsida</taxon>
        <taxon>eudicotyledons</taxon>
        <taxon>Gunneridae</taxon>
        <taxon>Pentapetalae</taxon>
        <taxon>asterids</taxon>
        <taxon>lamiids</taxon>
        <taxon>Lamiales</taxon>
        <taxon>Pedaliaceae</taxon>
        <taxon>Sesamum</taxon>
    </lineage>
</organism>
<keyword evidence="1" id="KW-0175">Coiled coil</keyword>
<feature type="coiled-coil region" evidence="1">
    <location>
        <begin position="390"/>
        <end position="421"/>
    </location>
</feature>
<accession>A0AAE1T4C6</accession>
<sequence length="697" mass="78435">MAFPLYSGVLSNGESILLHNKSRLPSRQRYNWIGADVNAKLMVRIGANKWKCRYLKLVKVQQLGNGLGSRCSNLFSIAVDKTPASRCINTIKAEAKMRLDFREVVNLVFWKKWSYVNTAAILVTLTLMIVPTADAVDALKTCACLLKECRLELAKCIANPSCAANIACLQTCNNRPDETECQIKCGDLFENSVVDEFNDCAVSRKKCVPRKSDLGEFPAPDPAVLVQNFDINSFNGKWYITRGLNPTFDTFDCQLHEFHTESDKLVGNISWRIKTPDTGFFTRSTVQRFVQDPKYPGILYNHDNEFLHYQDDWYILSSKVENQPDDYIFVYYRGRNDAWDGYGGAVVYTRSAVLPESIVPQLEKAAKNVGRDFNKFIRTDNTCGPEPPLVERLEKTVEEGEEIIVKEVEEIEQEVEKVKNTEITLFQRLAEGFQELIKDKDYFLKELNKEEMDVLSQLKMEANEVERIFGKAIPLRKLRPMKTTSTTLYTICIKQIQGIQNANPNPQSTDTVIQGFSALCESPSIGPFTIIRMISLRGTLDSSRSPGRVRPSLAVRTWAIIPLPSTTISGGSKDEMLHVLEFLLEMLQAGYPLIGDVPSWLRDWYLFPKLGVLRHLGSRISPTTRVGAFAAARAARNTWGVTAESTSSTRLCEPSNLQAAEARSAPNTIPKPWASPTQSVVFYFSIPIFCASMNLTS</sequence>
<comment type="caution">
    <text evidence="3">The sequence shown here is derived from an EMBL/GenBank/DDBJ whole genome shotgun (WGS) entry which is preliminary data.</text>
</comment>
<dbReference type="Pfam" id="PF07137">
    <property type="entry name" value="VDE"/>
    <property type="match status" value="1"/>
</dbReference>
<dbReference type="CDD" id="cd19420">
    <property type="entry name" value="lipocalin_VDE"/>
    <property type="match status" value="1"/>
</dbReference>
<dbReference type="GO" id="GO:0015994">
    <property type="term" value="P:chlorophyll metabolic process"/>
    <property type="evidence" value="ECO:0007669"/>
    <property type="project" value="TreeGrafter"/>
</dbReference>
<dbReference type="Proteomes" id="UP001289374">
    <property type="component" value="Unassembled WGS sequence"/>
</dbReference>
<name>A0AAE1T4C6_9LAMI</name>
<dbReference type="GO" id="GO:0009507">
    <property type="term" value="C:chloroplast"/>
    <property type="evidence" value="ECO:0007669"/>
    <property type="project" value="TreeGrafter"/>
</dbReference>
<dbReference type="AlphaFoldDB" id="A0AAE1T4C6"/>
<evidence type="ECO:0000256" key="1">
    <source>
        <dbReference type="SAM" id="Coils"/>
    </source>
</evidence>
<dbReference type="PANTHER" id="PTHR33970">
    <property type="entry name" value="VIOLAXANTHIN DE-EPOXIDASE, CHLOROPLASTIC-RELATED"/>
    <property type="match status" value="1"/>
</dbReference>
<feature type="domain" description="VDE lipocalin" evidence="2">
    <location>
        <begin position="142"/>
        <end position="381"/>
    </location>
</feature>
<dbReference type="GO" id="GO:0046422">
    <property type="term" value="F:violaxanthin de-epoxidase activity"/>
    <property type="evidence" value="ECO:0007669"/>
    <property type="project" value="InterPro"/>
</dbReference>
<protein>
    <submittedName>
        <fullName evidence="3">Violaxanthin de-epoxidase, chloroplastic</fullName>
    </submittedName>
</protein>
<gene>
    <name evidence="3" type="ORF">Sango_2953900</name>
</gene>
<evidence type="ECO:0000313" key="4">
    <source>
        <dbReference type="Proteomes" id="UP001289374"/>
    </source>
</evidence>
<dbReference type="PANTHER" id="PTHR33970:SF1">
    <property type="entry name" value="VIOLAXANTHIN DE-EPOXIDASE, CHLOROPLASTIC"/>
    <property type="match status" value="1"/>
</dbReference>
<dbReference type="InterPro" id="IPR012674">
    <property type="entry name" value="Calycin"/>
</dbReference>
<evidence type="ECO:0000313" key="3">
    <source>
        <dbReference type="EMBL" id="KAK4381585.1"/>
    </source>
</evidence>
<dbReference type="Gene3D" id="2.40.128.20">
    <property type="match status" value="1"/>
</dbReference>
<evidence type="ECO:0000259" key="2">
    <source>
        <dbReference type="Pfam" id="PF07137"/>
    </source>
</evidence>
<proteinExistence type="predicted"/>
<keyword evidence="4" id="KW-1185">Reference proteome</keyword>
<dbReference type="InterPro" id="IPR044682">
    <property type="entry name" value="VDE"/>
</dbReference>
<reference evidence="3" key="2">
    <citation type="journal article" date="2024" name="Plant">
        <title>Genomic evolution and insights into agronomic trait innovations of Sesamum species.</title>
        <authorList>
            <person name="Miao H."/>
            <person name="Wang L."/>
            <person name="Qu L."/>
            <person name="Liu H."/>
            <person name="Sun Y."/>
            <person name="Le M."/>
            <person name="Wang Q."/>
            <person name="Wei S."/>
            <person name="Zheng Y."/>
            <person name="Lin W."/>
            <person name="Duan Y."/>
            <person name="Cao H."/>
            <person name="Xiong S."/>
            <person name="Wang X."/>
            <person name="Wei L."/>
            <person name="Li C."/>
            <person name="Ma Q."/>
            <person name="Ju M."/>
            <person name="Zhao R."/>
            <person name="Li G."/>
            <person name="Mu C."/>
            <person name="Tian Q."/>
            <person name="Mei H."/>
            <person name="Zhang T."/>
            <person name="Gao T."/>
            <person name="Zhang H."/>
        </authorList>
    </citation>
    <scope>NUCLEOTIDE SEQUENCE</scope>
    <source>
        <strain evidence="3">K16</strain>
    </source>
</reference>
<reference evidence="3" key="1">
    <citation type="submission" date="2020-06" db="EMBL/GenBank/DDBJ databases">
        <authorList>
            <person name="Li T."/>
            <person name="Hu X."/>
            <person name="Zhang T."/>
            <person name="Song X."/>
            <person name="Zhang H."/>
            <person name="Dai N."/>
            <person name="Sheng W."/>
            <person name="Hou X."/>
            <person name="Wei L."/>
        </authorList>
    </citation>
    <scope>NUCLEOTIDE SEQUENCE</scope>
    <source>
        <strain evidence="3">K16</strain>
        <tissue evidence="3">Leaf</tissue>
    </source>
</reference>